<name>A0A6G1HKQ4_9PEZI</name>
<dbReference type="Proteomes" id="UP000799640">
    <property type="component" value="Unassembled WGS sequence"/>
</dbReference>
<dbReference type="EMBL" id="ML996707">
    <property type="protein sequence ID" value="KAF2396484.1"/>
    <property type="molecule type" value="Genomic_DNA"/>
</dbReference>
<gene>
    <name evidence="2" type="ORF">EJ06DRAFT_560035</name>
</gene>
<organism evidence="2 3">
    <name type="scientific">Trichodelitschia bisporula</name>
    <dbReference type="NCBI Taxonomy" id="703511"/>
    <lineage>
        <taxon>Eukaryota</taxon>
        <taxon>Fungi</taxon>
        <taxon>Dikarya</taxon>
        <taxon>Ascomycota</taxon>
        <taxon>Pezizomycotina</taxon>
        <taxon>Dothideomycetes</taxon>
        <taxon>Dothideomycetes incertae sedis</taxon>
        <taxon>Phaeotrichales</taxon>
        <taxon>Phaeotrichaceae</taxon>
        <taxon>Trichodelitschia</taxon>
    </lineage>
</organism>
<feature type="region of interest" description="Disordered" evidence="1">
    <location>
        <begin position="1"/>
        <end position="65"/>
    </location>
</feature>
<evidence type="ECO:0000313" key="2">
    <source>
        <dbReference type="EMBL" id="KAF2396484.1"/>
    </source>
</evidence>
<evidence type="ECO:0000313" key="3">
    <source>
        <dbReference type="Proteomes" id="UP000799640"/>
    </source>
</evidence>
<proteinExistence type="predicted"/>
<sequence length="65" mass="7300">MLNAPHATGGITAIEKTADKKDKKKTSSEDGKAPLSEKKKEKKKTNSEDVNEKRDFPKSWNREKA</sequence>
<accession>A0A6G1HKQ4</accession>
<protein>
    <submittedName>
        <fullName evidence="2">Uncharacterized protein</fullName>
    </submittedName>
</protein>
<feature type="compositionally biased region" description="Basic and acidic residues" evidence="1">
    <location>
        <begin position="16"/>
        <end position="65"/>
    </location>
</feature>
<dbReference type="AlphaFoldDB" id="A0A6G1HKQ4"/>
<reference evidence="2" key="1">
    <citation type="journal article" date="2020" name="Stud. Mycol.">
        <title>101 Dothideomycetes genomes: a test case for predicting lifestyles and emergence of pathogens.</title>
        <authorList>
            <person name="Haridas S."/>
            <person name="Albert R."/>
            <person name="Binder M."/>
            <person name="Bloem J."/>
            <person name="Labutti K."/>
            <person name="Salamov A."/>
            <person name="Andreopoulos B."/>
            <person name="Baker S."/>
            <person name="Barry K."/>
            <person name="Bills G."/>
            <person name="Bluhm B."/>
            <person name="Cannon C."/>
            <person name="Castanera R."/>
            <person name="Culley D."/>
            <person name="Daum C."/>
            <person name="Ezra D."/>
            <person name="Gonzalez J."/>
            <person name="Henrissat B."/>
            <person name="Kuo A."/>
            <person name="Liang C."/>
            <person name="Lipzen A."/>
            <person name="Lutzoni F."/>
            <person name="Magnuson J."/>
            <person name="Mondo S."/>
            <person name="Nolan M."/>
            <person name="Ohm R."/>
            <person name="Pangilinan J."/>
            <person name="Park H.-J."/>
            <person name="Ramirez L."/>
            <person name="Alfaro M."/>
            <person name="Sun H."/>
            <person name="Tritt A."/>
            <person name="Yoshinaga Y."/>
            <person name="Zwiers L.-H."/>
            <person name="Turgeon B."/>
            <person name="Goodwin S."/>
            <person name="Spatafora J."/>
            <person name="Crous P."/>
            <person name="Grigoriev I."/>
        </authorList>
    </citation>
    <scope>NUCLEOTIDE SEQUENCE</scope>
    <source>
        <strain evidence="2">CBS 262.69</strain>
    </source>
</reference>
<keyword evidence="3" id="KW-1185">Reference proteome</keyword>
<evidence type="ECO:0000256" key="1">
    <source>
        <dbReference type="SAM" id="MobiDB-lite"/>
    </source>
</evidence>